<evidence type="ECO:0000313" key="3">
    <source>
        <dbReference type="Proteomes" id="UP001213000"/>
    </source>
</evidence>
<accession>A0AAD5VZF9</accession>
<feature type="compositionally biased region" description="Basic residues" evidence="1">
    <location>
        <begin position="1"/>
        <end position="14"/>
    </location>
</feature>
<evidence type="ECO:0000313" key="2">
    <source>
        <dbReference type="EMBL" id="KAJ3572180.1"/>
    </source>
</evidence>
<reference evidence="2" key="1">
    <citation type="submission" date="2022-07" db="EMBL/GenBank/DDBJ databases">
        <title>Genome Sequence of Leucocoprinus birnbaumii.</title>
        <authorList>
            <person name="Buettner E."/>
        </authorList>
    </citation>
    <scope>NUCLEOTIDE SEQUENCE</scope>
    <source>
        <strain evidence="2">VT141</strain>
    </source>
</reference>
<dbReference type="Proteomes" id="UP001213000">
    <property type="component" value="Unassembled WGS sequence"/>
</dbReference>
<gene>
    <name evidence="2" type="ORF">NP233_g3265</name>
</gene>
<sequence>MKQIAKRVVGKKQVKQAESAKDKSFDPDSETLVNVPAHSAVTPRPTNKWFGGLRFLPEGAMEAPPRDEETTVGILC</sequence>
<organism evidence="2 3">
    <name type="scientific">Leucocoprinus birnbaumii</name>
    <dbReference type="NCBI Taxonomy" id="56174"/>
    <lineage>
        <taxon>Eukaryota</taxon>
        <taxon>Fungi</taxon>
        <taxon>Dikarya</taxon>
        <taxon>Basidiomycota</taxon>
        <taxon>Agaricomycotina</taxon>
        <taxon>Agaricomycetes</taxon>
        <taxon>Agaricomycetidae</taxon>
        <taxon>Agaricales</taxon>
        <taxon>Agaricineae</taxon>
        <taxon>Agaricaceae</taxon>
        <taxon>Leucocoprinus</taxon>
    </lineage>
</organism>
<feature type="region of interest" description="Disordered" evidence="1">
    <location>
        <begin position="1"/>
        <end position="31"/>
    </location>
</feature>
<comment type="caution">
    <text evidence="2">The sequence shown here is derived from an EMBL/GenBank/DDBJ whole genome shotgun (WGS) entry which is preliminary data.</text>
</comment>
<protein>
    <submittedName>
        <fullName evidence="2">Uncharacterized protein</fullName>
    </submittedName>
</protein>
<keyword evidence="3" id="KW-1185">Reference proteome</keyword>
<dbReference type="AlphaFoldDB" id="A0AAD5VZF9"/>
<evidence type="ECO:0000256" key="1">
    <source>
        <dbReference type="SAM" id="MobiDB-lite"/>
    </source>
</evidence>
<dbReference type="EMBL" id="JANIEX010000153">
    <property type="protein sequence ID" value="KAJ3572180.1"/>
    <property type="molecule type" value="Genomic_DNA"/>
</dbReference>
<proteinExistence type="predicted"/>
<name>A0AAD5VZF9_9AGAR</name>